<evidence type="ECO:0000259" key="3">
    <source>
        <dbReference type="Pfam" id="PF02470"/>
    </source>
</evidence>
<organism evidence="4 5">
    <name type="scientific">Roseibacillus ishigakijimensis</name>
    <dbReference type="NCBI Taxonomy" id="454146"/>
    <lineage>
        <taxon>Bacteria</taxon>
        <taxon>Pseudomonadati</taxon>
        <taxon>Verrucomicrobiota</taxon>
        <taxon>Verrucomicrobiia</taxon>
        <taxon>Verrucomicrobiales</taxon>
        <taxon>Verrucomicrobiaceae</taxon>
        <taxon>Roseibacillus</taxon>
    </lineage>
</organism>
<evidence type="ECO:0000313" key="4">
    <source>
        <dbReference type="EMBL" id="MBK1832542.1"/>
    </source>
</evidence>
<keyword evidence="2" id="KW-1133">Transmembrane helix</keyword>
<feature type="region of interest" description="Disordered" evidence="1">
    <location>
        <begin position="336"/>
        <end position="355"/>
    </location>
</feature>
<dbReference type="Proteomes" id="UP000604083">
    <property type="component" value="Unassembled WGS sequence"/>
</dbReference>
<dbReference type="Gene3D" id="1.10.287.950">
    <property type="entry name" value="Methyl-accepting chemotaxis protein"/>
    <property type="match status" value="1"/>
</dbReference>
<feature type="domain" description="Mce/MlaD" evidence="3">
    <location>
        <begin position="40"/>
        <end position="116"/>
    </location>
</feature>
<dbReference type="RefSeq" id="WP_234037696.1">
    <property type="nucleotide sequence ID" value="NZ_JBHUJA010000048.1"/>
</dbReference>
<sequence length="355" mass="38121">MAAAQPRTATLVGLFIFIGLVVLAWLILLVGRFENRYEETYTIRVELADASGVVKGTPVKLAGVRIGSVVGPPRLHSVSPPRVIVPVGIDSSRNLPVDARFRVQSATVLGDKLLTVTIPPSPAARNLKDGDLVEGGGQAGLEAITNDALAVVHETRTLVTEAQSSLQSFDSAVGEIRGVTRRLGETVDTVNRELLNEANIRSISFTISHVEDASLGIRNASAEFQPVLAAVREAVNRVSALAQTAENTFSEIDQQLTQVGPAIEEVPATMRSLRRAADQAGEAVVQAEKTFAKAGDTLDTLTGEEGLVGALTQDAEVSTDTKSFIRNLRRHGILGYKDEETPADDPRERYQGRRR</sequence>
<reference evidence="4" key="1">
    <citation type="submission" date="2021-01" db="EMBL/GenBank/DDBJ databases">
        <title>Modified the classification status of verrucomicrobia.</title>
        <authorList>
            <person name="Feng X."/>
        </authorList>
    </citation>
    <scope>NUCLEOTIDE SEQUENCE</scope>
    <source>
        <strain evidence="4">KCTC 12986</strain>
    </source>
</reference>
<feature type="transmembrane region" description="Helical" evidence="2">
    <location>
        <begin position="12"/>
        <end position="31"/>
    </location>
</feature>
<dbReference type="EMBL" id="JAENIO010000001">
    <property type="protein sequence ID" value="MBK1832542.1"/>
    <property type="molecule type" value="Genomic_DNA"/>
</dbReference>
<dbReference type="AlphaFoldDB" id="A0A934RMT4"/>
<gene>
    <name evidence="4" type="ORF">JIN78_00600</name>
</gene>
<dbReference type="PANTHER" id="PTHR33371">
    <property type="entry name" value="INTERMEMBRANE PHOSPHOLIPID TRANSPORT SYSTEM BINDING PROTEIN MLAD-RELATED"/>
    <property type="match status" value="1"/>
</dbReference>
<name>A0A934RMT4_9BACT</name>
<keyword evidence="2" id="KW-0812">Transmembrane</keyword>
<keyword evidence="5" id="KW-1185">Reference proteome</keyword>
<proteinExistence type="predicted"/>
<dbReference type="InterPro" id="IPR003399">
    <property type="entry name" value="Mce/MlaD"/>
</dbReference>
<dbReference type="InterPro" id="IPR052336">
    <property type="entry name" value="MlaD_Phospholipid_Transporter"/>
</dbReference>
<evidence type="ECO:0000256" key="2">
    <source>
        <dbReference type="SAM" id="Phobius"/>
    </source>
</evidence>
<protein>
    <submittedName>
        <fullName evidence="4">MCE family protein</fullName>
    </submittedName>
</protein>
<dbReference type="Pfam" id="PF02470">
    <property type="entry name" value="MlaD"/>
    <property type="match status" value="1"/>
</dbReference>
<evidence type="ECO:0000313" key="5">
    <source>
        <dbReference type="Proteomes" id="UP000604083"/>
    </source>
</evidence>
<keyword evidence="2" id="KW-0472">Membrane</keyword>
<evidence type="ECO:0000256" key="1">
    <source>
        <dbReference type="SAM" id="MobiDB-lite"/>
    </source>
</evidence>
<comment type="caution">
    <text evidence="4">The sequence shown here is derived from an EMBL/GenBank/DDBJ whole genome shotgun (WGS) entry which is preliminary data.</text>
</comment>
<dbReference type="PANTHER" id="PTHR33371:SF4">
    <property type="entry name" value="INTERMEMBRANE PHOSPHOLIPID TRANSPORT SYSTEM BINDING PROTEIN MLAD"/>
    <property type="match status" value="1"/>
</dbReference>
<accession>A0A934RMT4</accession>